<feature type="compositionally biased region" description="Polar residues" evidence="1">
    <location>
        <begin position="26"/>
        <end position="36"/>
    </location>
</feature>
<dbReference type="EMBL" id="MU006092">
    <property type="protein sequence ID" value="KAF2840597.1"/>
    <property type="molecule type" value="Genomic_DNA"/>
</dbReference>
<comment type="caution">
    <text evidence="2">The sequence shown here is derived from an EMBL/GenBank/DDBJ whole genome shotgun (WGS) entry which is preliminary data.</text>
</comment>
<feature type="region of interest" description="Disordered" evidence="1">
    <location>
        <begin position="1"/>
        <end position="49"/>
    </location>
</feature>
<dbReference type="OrthoDB" id="446168at2759"/>
<dbReference type="Proteomes" id="UP000799429">
    <property type="component" value="Unassembled WGS sequence"/>
</dbReference>
<reference evidence="2" key="1">
    <citation type="journal article" date="2020" name="Stud. Mycol.">
        <title>101 Dothideomycetes genomes: a test case for predicting lifestyles and emergence of pathogens.</title>
        <authorList>
            <person name="Haridas S."/>
            <person name="Albert R."/>
            <person name="Binder M."/>
            <person name="Bloem J."/>
            <person name="Labutti K."/>
            <person name="Salamov A."/>
            <person name="Andreopoulos B."/>
            <person name="Baker S."/>
            <person name="Barry K."/>
            <person name="Bills G."/>
            <person name="Bluhm B."/>
            <person name="Cannon C."/>
            <person name="Castanera R."/>
            <person name="Culley D."/>
            <person name="Daum C."/>
            <person name="Ezra D."/>
            <person name="Gonzalez J."/>
            <person name="Henrissat B."/>
            <person name="Kuo A."/>
            <person name="Liang C."/>
            <person name="Lipzen A."/>
            <person name="Lutzoni F."/>
            <person name="Magnuson J."/>
            <person name="Mondo S."/>
            <person name="Nolan M."/>
            <person name="Ohm R."/>
            <person name="Pangilinan J."/>
            <person name="Park H.-J."/>
            <person name="Ramirez L."/>
            <person name="Alfaro M."/>
            <person name="Sun H."/>
            <person name="Tritt A."/>
            <person name="Yoshinaga Y."/>
            <person name="Zwiers L.-H."/>
            <person name="Turgeon B."/>
            <person name="Goodwin S."/>
            <person name="Spatafora J."/>
            <person name="Crous P."/>
            <person name="Grigoriev I."/>
        </authorList>
    </citation>
    <scope>NUCLEOTIDE SEQUENCE</scope>
    <source>
        <strain evidence="2">CBS 101060</strain>
    </source>
</reference>
<feature type="compositionally biased region" description="Basic and acidic residues" evidence="1">
    <location>
        <begin position="653"/>
        <end position="668"/>
    </location>
</feature>
<organism evidence="2 3">
    <name type="scientific">Patellaria atrata CBS 101060</name>
    <dbReference type="NCBI Taxonomy" id="1346257"/>
    <lineage>
        <taxon>Eukaryota</taxon>
        <taxon>Fungi</taxon>
        <taxon>Dikarya</taxon>
        <taxon>Ascomycota</taxon>
        <taxon>Pezizomycotina</taxon>
        <taxon>Dothideomycetes</taxon>
        <taxon>Dothideomycetes incertae sedis</taxon>
        <taxon>Patellariales</taxon>
        <taxon>Patellariaceae</taxon>
        <taxon>Patellaria</taxon>
    </lineage>
</organism>
<protein>
    <submittedName>
        <fullName evidence="2">Uncharacterized protein</fullName>
    </submittedName>
</protein>
<evidence type="ECO:0000313" key="2">
    <source>
        <dbReference type="EMBL" id="KAF2840597.1"/>
    </source>
</evidence>
<evidence type="ECO:0000256" key="1">
    <source>
        <dbReference type="SAM" id="MobiDB-lite"/>
    </source>
</evidence>
<evidence type="ECO:0000313" key="3">
    <source>
        <dbReference type="Proteomes" id="UP000799429"/>
    </source>
</evidence>
<feature type="region of interest" description="Disordered" evidence="1">
    <location>
        <begin position="383"/>
        <end position="413"/>
    </location>
</feature>
<dbReference type="AlphaFoldDB" id="A0A9P4VT65"/>
<keyword evidence="3" id="KW-1185">Reference proteome</keyword>
<name>A0A9P4VT65_9PEZI</name>
<sequence>MKNRPQEPKNDNPPTSTEKPTSPPSVNTSSQDTTANPPVKKLEYPDDGEMSKSCVTAEAYDYLLRLRKLETAVSELKIVKGAQYSELRKVESQVEPMRKNIEKSELRTRLVYQRMLILTNKLNERVDRMGQDFKALERIRRDNEDHKSKMRDMTELISKWIEIVEVVEQKNRESALTAVQPHEIGFYNPRKVEDDPSGITQISCGTNIETEYHDVNLFIARLEDLATAKRPIRCIQDCLRGQALMWYMSELDSLGRGDLRNSSLAHWCEVLRKRFEMKPHEAQRLFEECKYTIQDGAEKKDIMVHVNRALRFIRVFELEQKKWVSWVSKSLNDIPNWFAKGPSIFESLSSLLIYLRENEAWLHDHCDYLHNAMKLSANMKEIRPSSSDSPSLPFWEYPDPLSPRSRKSTEGETKPIIGYLKSSASRDMSAPVYPTFAPALNRRSREFGKPSPLGIRSVYNNAPTVPGACWAQTWSQLPTYSSPFAASKPTSSSLPYTPMNYTLPSPTTLQSAQTPCIDPLKYAPIPAATSTQSINSQGCTGNSWMELPKTSTANTAAANLTDPITTGPASTLLGRTSMHRFIDQAVINTQFEAELAQIDLRRRKREQEDAEREVLTRQTENAKVYKIVKRKSKGMGKTEGLEAVNFSGISLKDGEQKMPRQPERHQEEQETTCSMTFSRKENEKVNEEKQRSVDENTKKAQNVVAKVNGNKN</sequence>
<feature type="compositionally biased region" description="Basic and acidic residues" evidence="1">
    <location>
        <begin position="1"/>
        <end position="10"/>
    </location>
</feature>
<accession>A0A9P4VT65</accession>
<feature type="region of interest" description="Disordered" evidence="1">
    <location>
        <begin position="653"/>
        <end position="712"/>
    </location>
</feature>
<gene>
    <name evidence="2" type="ORF">M501DRAFT_1014608</name>
</gene>
<proteinExistence type="predicted"/>
<feature type="compositionally biased region" description="Basic and acidic residues" evidence="1">
    <location>
        <begin position="678"/>
        <end position="698"/>
    </location>
</feature>